<dbReference type="Proteomes" id="UP000198931">
    <property type="component" value="Unassembled WGS sequence"/>
</dbReference>
<organism evidence="1 2">
    <name type="scientific">Halpernia frigidisoli</name>
    <dbReference type="NCBI Taxonomy" id="1125876"/>
    <lineage>
        <taxon>Bacteria</taxon>
        <taxon>Pseudomonadati</taxon>
        <taxon>Bacteroidota</taxon>
        <taxon>Flavobacteriia</taxon>
        <taxon>Flavobacteriales</taxon>
        <taxon>Weeksellaceae</taxon>
        <taxon>Chryseobacterium group</taxon>
        <taxon>Halpernia</taxon>
    </lineage>
</organism>
<reference evidence="1 2" key="1">
    <citation type="submission" date="2016-10" db="EMBL/GenBank/DDBJ databases">
        <authorList>
            <person name="de Groot N.N."/>
        </authorList>
    </citation>
    <scope>NUCLEOTIDE SEQUENCE [LARGE SCALE GENOMIC DNA]</scope>
    <source>
        <strain evidence="1 2">DSM 26000</strain>
    </source>
</reference>
<evidence type="ECO:0000313" key="2">
    <source>
        <dbReference type="Proteomes" id="UP000198931"/>
    </source>
</evidence>
<accession>A0A1I3D310</accession>
<evidence type="ECO:0000313" key="1">
    <source>
        <dbReference type="EMBL" id="SFH81164.1"/>
    </source>
</evidence>
<dbReference type="AlphaFoldDB" id="A0A1I3D310"/>
<sequence>MLLNDTKQVVLSNSIIFNYKNKIMNQESKEKLNKYEFDDEVIYTGFSNYNDAENFSIAENGTLSEVAFRNGNDNPEMTSEANLLADKNHFAAFAGEEYRFIHSGDPQFKDYAANLMEKKSDLDNEDIQEKYFAPGKTQLEEDPVIVLKNGELESVTSIERAKYLKHANVYQIGVVIKK</sequence>
<dbReference type="EMBL" id="FOQT01000001">
    <property type="protein sequence ID" value="SFH81164.1"/>
    <property type="molecule type" value="Genomic_DNA"/>
</dbReference>
<keyword evidence="2" id="KW-1185">Reference proteome</keyword>
<protein>
    <submittedName>
        <fullName evidence="1">Uncharacterized protein</fullName>
    </submittedName>
</protein>
<proteinExistence type="predicted"/>
<dbReference type="STRING" id="1125876.SAMN05443292_0234"/>
<name>A0A1I3D310_9FLAO</name>
<gene>
    <name evidence="1" type="ORF">SAMN05443292_0234</name>
</gene>